<reference evidence="1" key="1">
    <citation type="submission" date="2023-04" db="EMBL/GenBank/DDBJ databases">
        <title>Draft Genome sequencing of Naganishia species isolated from polar environments using Oxford Nanopore Technology.</title>
        <authorList>
            <person name="Leo P."/>
            <person name="Venkateswaran K."/>
        </authorList>
    </citation>
    <scope>NUCLEOTIDE SEQUENCE</scope>
    <source>
        <strain evidence="1">DBVPG 5303</strain>
    </source>
</reference>
<accession>A0ACC2XF82</accession>
<comment type="caution">
    <text evidence="1">The sequence shown here is derived from an EMBL/GenBank/DDBJ whole genome shotgun (WGS) entry which is preliminary data.</text>
</comment>
<sequence>MSRIENGEADGNPDHILDASDPIELDAVSSVTIPSEIRRIYEEEKREIGQVDRRNYAFLFKCAGGVIYWSIFALIYGGAEFFNFLQTLWLKYWTGDSRPERLGHYLTGYAMIVTVGILVGAFRWVWLYGIRLGNFRVGFTDSAAPRIHDIMLRSIVGSPLALFNAWPTGRLLNRFSGDISQIDGCVPDDVGRSLSAGRHSNSGLFEDLKLNTAFVVE</sequence>
<name>A0ACC2XF82_9TREE</name>
<protein>
    <submittedName>
        <fullName evidence="1">Uncharacterized protein</fullName>
    </submittedName>
</protein>
<proteinExistence type="predicted"/>
<organism evidence="1 2">
    <name type="scientific">Naganishia onofrii</name>
    <dbReference type="NCBI Taxonomy" id="1851511"/>
    <lineage>
        <taxon>Eukaryota</taxon>
        <taxon>Fungi</taxon>
        <taxon>Dikarya</taxon>
        <taxon>Basidiomycota</taxon>
        <taxon>Agaricomycotina</taxon>
        <taxon>Tremellomycetes</taxon>
        <taxon>Filobasidiales</taxon>
        <taxon>Filobasidiaceae</taxon>
        <taxon>Naganishia</taxon>
    </lineage>
</organism>
<keyword evidence="2" id="KW-1185">Reference proteome</keyword>
<evidence type="ECO:0000313" key="1">
    <source>
        <dbReference type="EMBL" id="KAJ9122693.1"/>
    </source>
</evidence>
<gene>
    <name evidence="1" type="ORF">QFC24_004122</name>
</gene>
<dbReference type="Proteomes" id="UP001234202">
    <property type="component" value="Unassembled WGS sequence"/>
</dbReference>
<evidence type="ECO:0000313" key="2">
    <source>
        <dbReference type="Proteomes" id="UP001234202"/>
    </source>
</evidence>
<dbReference type="EMBL" id="JASBWV010000014">
    <property type="protein sequence ID" value="KAJ9122693.1"/>
    <property type="molecule type" value="Genomic_DNA"/>
</dbReference>